<evidence type="ECO:0000256" key="1">
    <source>
        <dbReference type="SAM" id="MobiDB-lite"/>
    </source>
</evidence>
<feature type="chain" id="PRO_5045884138" evidence="2">
    <location>
        <begin position="31"/>
        <end position="1229"/>
    </location>
</feature>
<evidence type="ECO:0000313" key="4">
    <source>
        <dbReference type="Proteomes" id="UP001356308"/>
    </source>
</evidence>
<name>A0ABU7IWV2_9FLAO</name>
<keyword evidence="4" id="KW-1185">Reference proteome</keyword>
<evidence type="ECO:0000256" key="2">
    <source>
        <dbReference type="SAM" id="SignalP"/>
    </source>
</evidence>
<dbReference type="Proteomes" id="UP001356308">
    <property type="component" value="Unassembled WGS sequence"/>
</dbReference>
<evidence type="ECO:0000313" key="3">
    <source>
        <dbReference type="EMBL" id="MEE1977470.1"/>
    </source>
</evidence>
<protein>
    <submittedName>
        <fullName evidence="3">Uncharacterized protein</fullName>
    </submittedName>
</protein>
<dbReference type="RefSeq" id="WP_272652155.1">
    <property type="nucleotide sequence ID" value="NZ_JAZDDG010000007.1"/>
</dbReference>
<feature type="region of interest" description="Disordered" evidence="1">
    <location>
        <begin position="1086"/>
        <end position="1105"/>
    </location>
</feature>
<sequence>MKNQTITTKSSAFKIVLSLACLLLTSIAFAQTTVTLEDQCNCEVLQGTVVSAPGSIAPSGADLGDLYVNTTTGTIFFWDGDSWELTSTSDSNTTNTSLTEDGTNLILTDSDGATVTIPLADINSGVNTDDQALSLSGNTLTLEDGGTVDLSGYLDNTDDQQITDFSLTGNTLTLTLEDGGTQTVDLSGYISTDDQTAAEVTYDNTTSGLTATEVQSALDEVAAGSTDDQALSLSGNTLTLEDGGTVDLSGYLDNTDDQNLTLTGNTLEIEDGNTVDLSGYLDNTDDQTATEVNITDAAGNFTATEVEGALAELAVGSTDDQALSLSGNTLTLEDGGTVDLSGYLDNTDDQQITDFSLTGNTLTLTLEDGGTQTVDLSGYVSTDDQNLTGATLDGSNQLQIDIEGGSSATVDLSSLVGTDDQIANEVNITDAGGNFTATEVEGALAELAAGSTDDQDISTNGTAGNISIEDGSTITLNVDDADSSVTNEVNTAFAVNGTNLEITDSNSTLQVPLADINAGVNTDDQIISTNGNAGNIQIENGNTLNLNVNDADSDPNNENQTVSAGTGISVNQVGQDFAVTNTAPDQTVSISDGGNGNVTVGGTYPNFTIDVPDATVDTDDQILQNFQVNGANLDISIQDGNTVSVPLADINAGVDTDDQDISTNGTAGNISIDDGSTITLNVDDADSSVTNEVNTAFAVNGTNLEITDSNSTLQVPLADINAGVDTDDQTLSLSGTDLTISDGNTIDIGSIDTDTDDQTLSLTGNTLAIADGNSVDLSAYVDTDDQDISTNGTAGNISIEDGSTITLNVDDADSSVTNEVNTAFAVNGTNLEITDSNSTLQVPLADINAGVDTDDQDISTNGTAGNISIDDGSTITLNVDDADSSVTNEVNTAFAVNGTNLEITDSNSTLQVPLADINAGVNTDDQIISTNGNAGNIQIENGNTLNLNVNDADSDPNNENQTVSAGTGISVNQVGQDFAVTNTAPDQTVSISDGGNGNVTVGGTYPNFTIDVPDATVDTDDQNISTNGTAGNISIDDGSTITLNVDDADSDSNNEIQDLSLSTNTLSLSGDATTVDLSGYLDNTDEQTASQVDSDSPIDVNGDGSTEATVEDVIQAIAPITSKAARIFYPPSIAVDASTTGIKNIDLYQEYLDQFGTPTVGSVGAPAAVPTYGRTELYYYVTYADPTVFETDSGDPNFMTIDANGNLTIEVENIPTDYNTLINVVFVVK</sequence>
<comment type="caution">
    <text evidence="3">The sequence shown here is derived from an EMBL/GenBank/DDBJ whole genome shotgun (WGS) entry which is preliminary data.</text>
</comment>
<dbReference type="EMBL" id="JAZDDG010000007">
    <property type="protein sequence ID" value="MEE1977470.1"/>
    <property type="molecule type" value="Genomic_DNA"/>
</dbReference>
<proteinExistence type="predicted"/>
<keyword evidence="2" id="KW-0732">Signal</keyword>
<organism evidence="3 4">
    <name type="scientific">Maribacter cobaltidurans</name>
    <dbReference type="NCBI Taxonomy" id="1178778"/>
    <lineage>
        <taxon>Bacteria</taxon>
        <taxon>Pseudomonadati</taxon>
        <taxon>Bacteroidota</taxon>
        <taxon>Flavobacteriia</taxon>
        <taxon>Flavobacteriales</taxon>
        <taxon>Flavobacteriaceae</taxon>
        <taxon>Maribacter</taxon>
    </lineage>
</organism>
<gene>
    <name evidence="3" type="ORF">V1I91_15395</name>
</gene>
<accession>A0ABU7IWV2</accession>
<feature type="signal peptide" evidence="2">
    <location>
        <begin position="1"/>
        <end position="30"/>
    </location>
</feature>
<reference evidence="3 4" key="1">
    <citation type="submission" date="2024-01" db="EMBL/GenBank/DDBJ databases">
        <title>Maribacter spp. originated from different algae showed divergent polysaccharides utilization ability.</title>
        <authorList>
            <person name="Wang H."/>
            <person name="Wu Y."/>
        </authorList>
    </citation>
    <scope>NUCLEOTIDE SEQUENCE [LARGE SCALE GENOMIC DNA]</scope>
    <source>
        <strain evidence="3 4">PR1</strain>
    </source>
</reference>